<evidence type="ECO:0000313" key="2">
    <source>
        <dbReference type="Proteomes" id="UP000249354"/>
    </source>
</evidence>
<reference evidence="1 2" key="2">
    <citation type="submission" date="2018-06" db="EMBL/GenBank/DDBJ databases">
        <title>Metagenomic assembly of (sub)arctic Cyanobacteria and their associated microbiome from non-axenic cultures.</title>
        <authorList>
            <person name="Baurain D."/>
        </authorList>
    </citation>
    <scope>NUCLEOTIDE SEQUENCE [LARGE SCALE GENOMIC DNA]</scope>
    <source>
        <strain evidence="1">ULC129bin1</strain>
    </source>
</reference>
<sequence>MGVLGESSVILIPVVDQPFGSLAQDSVMGSFRASPPERIGVQGEYDYNGLAKRVKHSFEQAFSDQVSQLSVAQRGCVVILTGIVSSRSLLNRLVSLAIKVEGAALVELYNVRFIEDEVVASKVAV</sequence>
<organism evidence="1 2">
    <name type="scientific">Leptolyngbya foveolarum</name>
    <dbReference type="NCBI Taxonomy" id="47253"/>
    <lineage>
        <taxon>Bacteria</taxon>
        <taxon>Bacillati</taxon>
        <taxon>Cyanobacteriota</taxon>
        <taxon>Cyanophyceae</taxon>
        <taxon>Leptolyngbyales</taxon>
        <taxon>Leptolyngbyaceae</taxon>
        <taxon>Leptolyngbya group</taxon>
        <taxon>Leptolyngbya</taxon>
    </lineage>
</organism>
<dbReference type="Proteomes" id="UP000249354">
    <property type="component" value="Unassembled WGS sequence"/>
</dbReference>
<dbReference type="EMBL" id="QBMC01000002">
    <property type="protein sequence ID" value="PZO23322.1"/>
    <property type="molecule type" value="Genomic_DNA"/>
</dbReference>
<proteinExistence type="predicted"/>
<dbReference type="AlphaFoldDB" id="A0A2W4US61"/>
<reference evidence="2" key="1">
    <citation type="submission" date="2018-04" db="EMBL/GenBank/DDBJ databases">
        <authorList>
            <person name="Cornet L."/>
        </authorList>
    </citation>
    <scope>NUCLEOTIDE SEQUENCE [LARGE SCALE GENOMIC DNA]</scope>
</reference>
<name>A0A2W4US61_9CYAN</name>
<accession>A0A2W4US61</accession>
<gene>
    <name evidence="1" type="ORF">DCF25_00585</name>
</gene>
<evidence type="ECO:0000313" key="1">
    <source>
        <dbReference type="EMBL" id="PZO23322.1"/>
    </source>
</evidence>
<protein>
    <submittedName>
        <fullName evidence="1">Phospholipid-binding protein</fullName>
    </submittedName>
</protein>
<comment type="caution">
    <text evidence="1">The sequence shown here is derived from an EMBL/GenBank/DDBJ whole genome shotgun (WGS) entry which is preliminary data.</text>
</comment>